<gene>
    <name evidence="1" type="ORF">TGEB3V08_LOCUS11494</name>
</gene>
<reference evidence="1" key="1">
    <citation type="submission" date="2020-11" db="EMBL/GenBank/DDBJ databases">
        <authorList>
            <person name="Tran Van P."/>
        </authorList>
    </citation>
    <scope>NUCLEOTIDE SEQUENCE</scope>
</reference>
<evidence type="ECO:0000313" key="1">
    <source>
        <dbReference type="EMBL" id="CAD7615020.1"/>
    </source>
</evidence>
<proteinExistence type="predicted"/>
<name>A0A7R9K9F0_TIMGE</name>
<accession>A0A7R9K9F0</accession>
<dbReference type="AlphaFoldDB" id="A0A7R9K9F0"/>
<sequence>MKPKAGKGEGRWKALVSNNPAWLAPSAIGVVGQFLIADAIVCRSFKPWLHPEIIFRMSSTGRGHAKALAVLHGLTEKVTSNGF</sequence>
<protein>
    <submittedName>
        <fullName evidence="1">Uncharacterized protein</fullName>
    </submittedName>
</protein>
<organism evidence="1">
    <name type="scientific">Timema genevievae</name>
    <name type="common">Walking stick</name>
    <dbReference type="NCBI Taxonomy" id="629358"/>
    <lineage>
        <taxon>Eukaryota</taxon>
        <taxon>Metazoa</taxon>
        <taxon>Ecdysozoa</taxon>
        <taxon>Arthropoda</taxon>
        <taxon>Hexapoda</taxon>
        <taxon>Insecta</taxon>
        <taxon>Pterygota</taxon>
        <taxon>Neoptera</taxon>
        <taxon>Polyneoptera</taxon>
        <taxon>Phasmatodea</taxon>
        <taxon>Timematodea</taxon>
        <taxon>Timematoidea</taxon>
        <taxon>Timematidae</taxon>
        <taxon>Timema</taxon>
    </lineage>
</organism>
<dbReference type="EMBL" id="OE850910">
    <property type="protein sequence ID" value="CAD7615020.1"/>
    <property type="molecule type" value="Genomic_DNA"/>
</dbReference>